<reference evidence="1" key="1">
    <citation type="submission" date="2021-06" db="EMBL/GenBank/DDBJ databases">
        <authorList>
            <person name="Kallberg Y."/>
            <person name="Tangrot J."/>
            <person name="Rosling A."/>
        </authorList>
    </citation>
    <scope>NUCLEOTIDE SEQUENCE</scope>
    <source>
        <strain evidence="1">MA461A</strain>
    </source>
</reference>
<comment type="caution">
    <text evidence="1">The sequence shown here is derived from an EMBL/GenBank/DDBJ whole genome shotgun (WGS) entry which is preliminary data.</text>
</comment>
<name>A0ACA9RTP4_9GLOM</name>
<dbReference type="EMBL" id="CAJVQC010071096">
    <property type="protein sequence ID" value="CAG8810283.1"/>
    <property type="molecule type" value="Genomic_DNA"/>
</dbReference>
<accession>A0ACA9RTP4</accession>
<evidence type="ECO:0000313" key="2">
    <source>
        <dbReference type="Proteomes" id="UP000789920"/>
    </source>
</evidence>
<dbReference type="Proteomes" id="UP000789920">
    <property type="component" value="Unassembled WGS sequence"/>
</dbReference>
<keyword evidence="2" id="KW-1185">Reference proteome</keyword>
<protein>
    <submittedName>
        <fullName evidence="1">16588_t:CDS:1</fullName>
    </submittedName>
</protein>
<gene>
    <name evidence="1" type="ORF">RPERSI_LOCUS23051</name>
</gene>
<sequence>FLAFLISSAFAACGDAGGCTCDKNDKIGGLKCGYELNNHCPSDPSSIFQCSPGGSNICRYGPCTYGCCAVGKGKSYCCKDNKCSGCTSDKWIKKGSNSPNPPLPPSNPPPSNPSPSNTPPSNSPPSKPSSYDRQKAVDYAGKYCKSVNKKFSDYTNYQNHSVDCTNYASQVLNAGGIPTDKEWNWKPGHQDTPAWVNVEKFHDYLINHKLAKECQLSNLKPGDFIQYIVLTLK</sequence>
<evidence type="ECO:0000313" key="1">
    <source>
        <dbReference type="EMBL" id="CAG8810283.1"/>
    </source>
</evidence>
<proteinExistence type="predicted"/>
<feature type="non-terminal residue" evidence="1">
    <location>
        <position position="1"/>
    </location>
</feature>
<organism evidence="1 2">
    <name type="scientific">Racocetra persica</name>
    <dbReference type="NCBI Taxonomy" id="160502"/>
    <lineage>
        <taxon>Eukaryota</taxon>
        <taxon>Fungi</taxon>
        <taxon>Fungi incertae sedis</taxon>
        <taxon>Mucoromycota</taxon>
        <taxon>Glomeromycotina</taxon>
        <taxon>Glomeromycetes</taxon>
        <taxon>Diversisporales</taxon>
        <taxon>Gigasporaceae</taxon>
        <taxon>Racocetra</taxon>
    </lineage>
</organism>
<feature type="non-terminal residue" evidence="1">
    <location>
        <position position="233"/>
    </location>
</feature>